<dbReference type="EC" id="3.1.1.11" evidence="5 14"/>
<evidence type="ECO:0000256" key="6">
    <source>
        <dbReference type="ARBA" id="ARBA00022512"/>
    </source>
</evidence>
<organism evidence="17 18">
    <name type="scientific">Cuscuta australis</name>
    <dbReference type="NCBI Taxonomy" id="267555"/>
    <lineage>
        <taxon>Eukaryota</taxon>
        <taxon>Viridiplantae</taxon>
        <taxon>Streptophyta</taxon>
        <taxon>Embryophyta</taxon>
        <taxon>Tracheophyta</taxon>
        <taxon>Spermatophyta</taxon>
        <taxon>Magnoliopsida</taxon>
        <taxon>eudicotyledons</taxon>
        <taxon>Gunneridae</taxon>
        <taxon>Pentapetalae</taxon>
        <taxon>asterids</taxon>
        <taxon>lamiids</taxon>
        <taxon>Solanales</taxon>
        <taxon>Convolvulaceae</taxon>
        <taxon>Cuscuteae</taxon>
        <taxon>Cuscuta</taxon>
        <taxon>Cuscuta subgen. Grammica</taxon>
        <taxon>Cuscuta sect. Cleistogrammica</taxon>
    </lineage>
</organism>
<evidence type="ECO:0000256" key="3">
    <source>
        <dbReference type="ARBA" id="ARBA00006027"/>
    </source>
</evidence>
<evidence type="ECO:0000259" key="15">
    <source>
        <dbReference type="Pfam" id="PF01095"/>
    </source>
</evidence>
<keyword evidence="6" id="KW-0134">Cell wall</keyword>
<dbReference type="PANTHER" id="PTHR31707">
    <property type="entry name" value="PECTINESTERASE"/>
    <property type="match status" value="1"/>
</dbReference>
<dbReference type="Pfam" id="PF01095">
    <property type="entry name" value="Pectinesterase"/>
    <property type="match status" value="1"/>
</dbReference>
<dbReference type="InterPro" id="IPR033131">
    <property type="entry name" value="Pectinesterase_Asp_AS"/>
</dbReference>
<dbReference type="Proteomes" id="UP000249390">
    <property type="component" value="Unassembled WGS sequence"/>
</dbReference>
<dbReference type="UniPathway" id="UPA00545">
    <property type="reaction ID" value="UER00823"/>
</dbReference>
<dbReference type="GO" id="GO:0045490">
    <property type="term" value="P:pectin catabolic process"/>
    <property type="evidence" value="ECO:0007669"/>
    <property type="project" value="UniProtKB-UniRule"/>
</dbReference>
<evidence type="ECO:0000313" key="18">
    <source>
        <dbReference type="Proteomes" id="UP000249390"/>
    </source>
</evidence>
<dbReference type="InterPro" id="IPR012334">
    <property type="entry name" value="Pectin_lyas_fold"/>
</dbReference>
<evidence type="ECO:0000256" key="11">
    <source>
        <dbReference type="ARBA" id="ARBA00023316"/>
    </source>
</evidence>
<dbReference type="PROSITE" id="PS00503">
    <property type="entry name" value="PECTINESTERASE_2"/>
    <property type="match status" value="1"/>
</dbReference>
<evidence type="ECO:0000256" key="13">
    <source>
        <dbReference type="PROSITE-ProRule" id="PRU10040"/>
    </source>
</evidence>
<evidence type="ECO:0000256" key="7">
    <source>
        <dbReference type="ARBA" id="ARBA00022525"/>
    </source>
</evidence>
<dbReference type="EMBL" id="NQVE01000124">
    <property type="protein sequence ID" value="RAL46220.1"/>
    <property type="molecule type" value="Genomic_DNA"/>
</dbReference>
<dbReference type="InterPro" id="IPR006501">
    <property type="entry name" value="Pectinesterase_inhib_dom"/>
</dbReference>
<dbReference type="InterPro" id="IPR011050">
    <property type="entry name" value="Pectin_lyase_fold/virulence"/>
</dbReference>
<evidence type="ECO:0000313" key="17">
    <source>
        <dbReference type="EMBL" id="RAL46220.1"/>
    </source>
</evidence>
<keyword evidence="10 14" id="KW-0063">Aspartyl esterase</keyword>
<dbReference type="GO" id="GO:0042545">
    <property type="term" value="P:cell wall modification"/>
    <property type="evidence" value="ECO:0007669"/>
    <property type="project" value="UniProtKB-UniRule"/>
</dbReference>
<evidence type="ECO:0000256" key="2">
    <source>
        <dbReference type="ARBA" id="ARBA00005184"/>
    </source>
</evidence>
<comment type="subcellular location">
    <subcellularLocation>
        <location evidence="1">Secreted</location>
        <location evidence="1">Cell wall</location>
    </subcellularLocation>
</comment>
<comment type="similarity">
    <text evidence="4">In the C-terminal section; belongs to the pectinesterase family.</text>
</comment>
<dbReference type="FunFam" id="2.160.20.10:FF:000001">
    <property type="entry name" value="Pectinesterase"/>
    <property type="match status" value="1"/>
</dbReference>
<evidence type="ECO:0000256" key="10">
    <source>
        <dbReference type="ARBA" id="ARBA00023085"/>
    </source>
</evidence>
<dbReference type="Pfam" id="PF04043">
    <property type="entry name" value="PMEI"/>
    <property type="match status" value="1"/>
</dbReference>
<feature type="chain" id="PRO_5016192330" description="Pectinesterase" evidence="14">
    <location>
        <begin position="26"/>
        <end position="512"/>
    </location>
</feature>
<name>A0A328DLT9_9ASTE</name>
<gene>
    <name evidence="17" type="ORF">DM860_016653</name>
</gene>
<keyword evidence="7" id="KW-0964">Secreted</keyword>
<accession>A0A328DLT9</accession>
<feature type="active site" evidence="13">
    <location>
        <position position="350"/>
    </location>
</feature>
<dbReference type="SUPFAM" id="SSF51126">
    <property type="entry name" value="Pectin lyase-like"/>
    <property type="match status" value="1"/>
</dbReference>
<evidence type="ECO:0000256" key="1">
    <source>
        <dbReference type="ARBA" id="ARBA00004191"/>
    </source>
</evidence>
<sequence>MSPSAAAAALLLLFNLSCFPKTAPGNPLLAVRHRDTVLETALRTARSDVLRATEWARSFLNDLHEPHVHGGGNNGIAAAMSDCITLYEAAEERLARLDVAPPPPGDYDDHDAVTWLSAALSSHRSCLDGLDEMGSTNYRHKFFRSNLTLSLKQALARYATRGNTNPIRTGVRHKNSASSGESAGLLAEWSASSASIKADLVVAQDGSGDYKTINEAVEALPRITGEKRRVVVYVKGGVYKERVEIGRGFKNVMLVGDGMDKTVITGDRSFHDGATTIGSATFRVLGDGFWASDMTFENTAGPHKNQAVALAVASDRALFYRCSIKGYQDTLMVHSLRQFYRDCHIYGTIDFIFGDAAVVLQNCDIFVNRPMDHQSNLITAQGRDDPNENTGISIVNSRVRPTVGMGLVRGRVKSYLGRPWKKYSRTVVLKTDIDGVIDPKGWMEWSGNFGLSTLYYGEYLNTGAGASTAQRVNWAGFHVLKRAEDASPFSVKNFIQGDSWIPESGVPYGSQI</sequence>
<dbReference type="GO" id="GO:0030599">
    <property type="term" value="F:pectinesterase activity"/>
    <property type="evidence" value="ECO:0007669"/>
    <property type="project" value="UniProtKB-UniRule"/>
</dbReference>
<comment type="similarity">
    <text evidence="3">In the N-terminal section; belongs to the PMEI family.</text>
</comment>
<dbReference type="Gene3D" id="2.160.20.10">
    <property type="entry name" value="Single-stranded right-handed beta-helix, Pectin lyase-like"/>
    <property type="match status" value="1"/>
</dbReference>
<keyword evidence="8 14" id="KW-0732">Signal</keyword>
<keyword evidence="11" id="KW-0961">Cell wall biogenesis/degradation</keyword>
<feature type="domain" description="Pectinesterase inhibitor" evidence="16">
    <location>
        <begin position="40"/>
        <end position="135"/>
    </location>
</feature>
<feature type="domain" description="Pectinesterase catalytic" evidence="15">
    <location>
        <begin position="199"/>
        <end position="498"/>
    </location>
</feature>
<dbReference type="SUPFAM" id="SSF101148">
    <property type="entry name" value="Plant invertase/pectin methylesterase inhibitor"/>
    <property type="match status" value="1"/>
</dbReference>
<comment type="catalytic activity">
    <reaction evidence="12 14">
        <text>[(1-&gt;4)-alpha-D-galacturonosyl methyl ester](n) + n H2O = [(1-&gt;4)-alpha-D-galacturonosyl](n) + n methanol + n H(+)</text>
        <dbReference type="Rhea" id="RHEA:22380"/>
        <dbReference type="Rhea" id="RHEA-COMP:14570"/>
        <dbReference type="Rhea" id="RHEA-COMP:14573"/>
        <dbReference type="ChEBI" id="CHEBI:15377"/>
        <dbReference type="ChEBI" id="CHEBI:15378"/>
        <dbReference type="ChEBI" id="CHEBI:17790"/>
        <dbReference type="ChEBI" id="CHEBI:140522"/>
        <dbReference type="ChEBI" id="CHEBI:140523"/>
        <dbReference type="EC" id="3.1.1.11"/>
    </reaction>
</comment>
<evidence type="ECO:0000256" key="4">
    <source>
        <dbReference type="ARBA" id="ARBA00007786"/>
    </source>
</evidence>
<evidence type="ECO:0000256" key="5">
    <source>
        <dbReference type="ARBA" id="ARBA00013229"/>
    </source>
</evidence>
<dbReference type="AlphaFoldDB" id="A0A328DLT9"/>
<comment type="caution">
    <text evidence="17">The sequence shown here is derived from an EMBL/GenBank/DDBJ whole genome shotgun (WGS) entry which is preliminary data.</text>
</comment>
<evidence type="ECO:0000256" key="9">
    <source>
        <dbReference type="ARBA" id="ARBA00022801"/>
    </source>
</evidence>
<protein>
    <recommendedName>
        <fullName evidence="5 14">Pectinesterase</fullName>
        <ecNumber evidence="5 14">3.1.1.11</ecNumber>
    </recommendedName>
</protein>
<reference evidence="17 18" key="1">
    <citation type="submission" date="2018-06" db="EMBL/GenBank/DDBJ databases">
        <title>The Genome of Cuscuta australis (Dodder) Provides Insight into the Evolution of Plant Parasitism.</title>
        <authorList>
            <person name="Liu H."/>
        </authorList>
    </citation>
    <scope>NUCLEOTIDE SEQUENCE [LARGE SCALE GENOMIC DNA]</scope>
    <source>
        <strain evidence="18">cv. Yunnan</strain>
        <tissue evidence="17">Vines</tissue>
    </source>
</reference>
<keyword evidence="9 14" id="KW-0378">Hydrolase</keyword>
<dbReference type="InterPro" id="IPR035513">
    <property type="entry name" value="Invertase/methylesterase_inhib"/>
</dbReference>
<evidence type="ECO:0000256" key="14">
    <source>
        <dbReference type="RuleBase" id="RU000589"/>
    </source>
</evidence>
<keyword evidence="18" id="KW-1185">Reference proteome</keyword>
<evidence type="ECO:0000259" key="16">
    <source>
        <dbReference type="Pfam" id="PF04043"/>
    </source>
</evidence>
<dbReference type="InterPro" id="IPR000070">
    <property type="entry name" value="Pectinesterase_cat"/>
</dbReference>
<proteinExistence type="inferred from homology"/>
<dbReference type="Gene3D" id="1.20.140.40">
    <property type="entry name" value="Invertase/pectin methylesterase inhibitor family protein"/>
    <property type="match status" value="1"/>
</dbReference>
<comment type="pathway">
    <text evidence="2 14">Glycan metabolism; pectin degradation; 2-dehydro-3-deoxy-D-gluconate from pectin: step 1/5.</text>
</comment>
<dbReference type="GO" id="GO:0004857">
    <property type="term" value="F:enzyme inhibitor activity"/>
    <property type="evidence" value="ECO:0007669"/>
    <property type="project" value="InterPro"/>
</dbReference>
<evidence type="ECO:0000256" key="12">
    <source>
        <dbReference type="ARBA" id="ARBA00047928"/>
    </source>
</evidence>
<evidence type="ECO:0000256" key="8">
    <source>
        <dbReference type="ARBA" id="ARBA00022729"/>
    </source>
</evidence>
<feature type="signal peptide" evidence="14">
    <location>
        <begin position="1"/>
        <end position="25"/>
    </location>
</feature>